<protein>
    <submittedName>
        <fullName evidence="10">Putative ENTH/VHS/GAT family protein</fullName>
    </submittedName>
</protein>
<dbReference type="PROSITE" id="PS50942">
    <property type="entry name" value="ENTH"/>
    <property type="match status" value="1"/>
</dbReference>
<evidence type="ECO:0000256" key="2">
    <source>
        <dbReference type="ARBA" id="ARBA00004555"/>
    </source>
</evidence>
<evidence type="ECO:0000256" key="4">
    <source>
        <dbReference type="ARBA" id="ARBA00022583"/>
    </source>
</evidence>
<dbReference type="GO" id="GO:0005794">
    <property type="term" value="C:Golgi apparatus"/>
    <property type="evidence" value="ECO:0007669"/>
    <property type="project" value="UniProtKB-SubCell"/>
</dbReference>
<evidence type="ECO:0000256" key="7">
    <source>
        <dbReference type="ARBA" id="ARBA00023176"/>
    </source>
</evidence>
<dbReference type="GO" id="GO:0005905">
    <property type="term" value="C:clathrin-coated pit"/>
    <property type="evidence" value="ECO:0007669"/>
    <property type="project" value="UniProtKB-SubCell"/>
</dbReference>
<dbReference type="GO" id="GO:0072583">
    <property type="term" value="P:clathrin-dependent endocytosis"/>
    <property type="evidence" value="ECO:0007669"/>
    <property type="project" value="InterPro"/>
</dbReference>
<dbReference type="Gene3D" id="1.25.40.90">
    <property type="match status" value="1"/>
</dbReference>
<dbReference type="InterPro" id="IPR013809">
    <property type="entry name" value="ENTH"/>
</dbReference>
<dbReference type="GO" id="GO:0030136">
    <property type="term" value="C:clathrin-coated vesicle"/>
    <property type="evidence" value="ECO:0007669"/>
    <property type="project" value="UniProtKB-SubCell"/>
</dbReference>
<keyword evidence="4" id="KW-0254">Endocytosis</keyword>
<keyword evidence="6" id="KW-0472">Membrane</keyword>
<keyword evidence="7" id="KW-0168">Coated pit</keyword>
<dbReference type="CDD" id="cd16987">
    <property type="entry name" value="ANTH_N_AP180_plant"/>
    <property type="match status" value="1"/>
</dbReference>
<evidence type="ECO:0000256" key="6">
    <source>
        <dbReference type="ARBA" id="ARBA00023136"/>
    </source>
</evidence>
<evidence type="ECO:0000259" key="9">
    <source>
        <dbReference type="PROSITE" id="PS50942"/>
    </source>
</evidence>
<dbReference type="PANTHER" id="PTHR22951">
    <property type="entry name" value="CLATHRIN ASSEMBLY PROTEIN"/>
    <property type="match status" value="1"/>
</dbReference>
<evidence type="ECO:0000256" key="1">
    <source>
        <dbReference type="ARBA" id="ARBA00004132"/>
    </source>
</evidence>
<dbReference type="GO" id="GO:0032050">
    <property type="term" value="F:clathrin heavy chain binding"/>
    <property type="evidence" value="ECO:0007669"/>
    <property type="project" value="TreeGrafter"/>
</dbReference>
<evidence type="ECO:0000256" key="8">
    <source>
        <dbReference type="ARBA" id="ARBA00023329"/>
    </source>
</evidence>
<evidence type="ECO:0000313" key="10">
    <source>
        <dbReference type="EMBL" id="MPA59848.1"/>
    </source>
</evidence>
<comment type="subcellular location">
    <subcellularLocation>
        <location evidence="1">Cytoplasmic vesicle</location>
        <location evidence="1">Clathrin-coated vesicle</location>
    </subcellularLocation>
    <subcellularLocation>
        <location evidence="2">Golgi apparatus</location>
    </subcellularLocation>
    <subcellularLocation>
        <location evidence="3">Membrane</location>
        <location evidence="3">Clathrin-coated pit</location>
    </subcellularLocation>
</comment>
<gene>
    <name evidence="10" type="ORF">Din_029289</name>
</gene>
<dbReference type="GO" id="GO:0000149">
    <property type="term" value="F:SNARE binding"/>
    <property type="evidence" value="ECO:0007669"/>
    <property type="project" value="TreeGrafter"/>
</dbReference>
<dbReference type="InterPro" id="IPR011417">
    <property type="entry name" value="ANTH_dom"/>
</dbReference>
<dbReference type="EMBL" id="GHES01029289">
    <property type="protein sequence ID" value="MPA59848.1"/>
    <property type="molecule type" value="Transcribed_RNA"/>
</dbReference>
<sequence>MKLWKRASGALKDQNSILIASLSRRTSLRNPDIESAVIKSTSHDESHVDYRNAHRVFAWIRMSPAYLRPFVWALCMRMEKTRSWVVALKGLILMHGVFCCRVPAVKKIGRLPFDLSNFKDGHMSPAKSSAYNAFVRAYYAFLDQKSAVICMELQEREKEKQPMLQELLRLQKLQGLIDILIQIKPLAEGMNVGLVFEAMDCVIIEIYDIYSRICNGIARVLVRICLVGKVEAMMALRVLQKATKQGEELSLYFEICRDIGVLNARECPKMEQIPEEDIRELECIINGVSQEANINKAIVVRETPTVLDESNDSNCCFKTVITDNWEVFDDHDLIKVNGETSSSDTAKMAVSKDPFAGYLTFPAVLVDGKNEGNLPDLISFL</sequence>
<keyword evidence="5" id="KW-0333">Golgi apparatus</keyword>
<dbReference type="FunFam" id="1.25.40.90:FF:000027">
    <property type="entry name" value="Putative clathrin assembly protein"/>
    <property type="match status" value="1"/>
</dbReference>
<dbReference type="InterPro" id="IPR008942">
    <property type="entry name" value="ENTH_VHS"/>
</dbReference>
<dbReference type="Pfam" id="PF07651">
    <property type="entry name" value="ANTH"/>
    <property type="match status" value="1"/>
</dbReference>
<keyword evidence="8" id="KW-0968">Cytoplasmic vesicle</keyword>
<name>A0A5B7AUW4_DAVIN</name>
<dbReference type="PANTHER" id="PTHR22951:SF19">
    <property type="entry name" value="OS08G0467300 PROTEIN"/>
    <property type="match status" value="1"/>
</dbReference>
<dbReference type="AlphaFoldDB" id="A0A5B7AUW4"/>
<dbReference type="InterPro" id="IPR048050">
    <property type="entry name" value="ANTH_N_plant"/>
</dbReference>
<dbReference type="SUPFAM" id="SSF89009">
    <property type="entry name" value="GAT-like domain"/>
    <property type="match status" value="1"/>
</dbReference>
<dbReference type="InterPro" id="IPR014712">
    <property type="entry name" value="ANTH_dom_sf"/>
</dbReference>
<dbReference type="Gene3D" id="1.20.58.150">
    <property type="entry name" value="ANTH domain"/>
    <property type="match status" value="1"/>
</dbReference>
<evidence type="ECO:0000256" key="3">
    <source>
        <dbReference type="ARBA" id="ARBA00004600"/>
    </source>
</evidence>
<dbReference type="GO" id="GO:0005545">
    <property type="term" value="F:1-phosphatidylinositol binding"/>
    <property type="evidence" value="ECO:0007669"/>
    <property type="project" value="InterPro"/>
</dbReference>
<evidence type="ECO:0000256" key="5">
    <source>
        <dbReference type="ARBA" id="ARBA00023034"/>
    </source>
</evidence>
<reference evidence="10" key="1">
    <citation type="submission" date="2019-08" db="EMBL/GenBank/DDBJ databases">
        <title>Reference gene set and small RNA set construction with multiple tissues from Davidia involucrata Baill.</title>
        <authorList>
            <person name="Yang H."/>
            <person name="Zhou C."/>
            <person name="Li G."/>
            <person name="Wang J."/>
            <person name="Gao P."/>
            <person name="Wang M."/>
            <person name="Wang R."/>
            <person name="Zhao Y."/>
        </authorList>
    </citation>
    <scope>NUCLEOTIDE SEQUENCE</scope>
    <source>
        <tissue evidence="10">Mixed with DoveR01_LX</tissue>
    </source>
</reference>
<dbReference type="GO" id="GO:0005546">
    <property type="term" value="F:phosphatidylinositol-4,5-bisphosphate binding"/>
    <property type="evidence" value="ECO:0007669"/>
    <property type="project" value="TreeGrafter"/>
</dbReference>
<accession>A0A5B7AUW4</accession>
<dbReference type="SUPFAM" id="SSF48464">
    <property type="entry name" value="ENTH/VHS domain"/>
    <property type="match status" value="1"/>
</dbReference>
<dbReference type="InterPro" id="IPR045192">
    <property type="entry name" value="AP180-like"/>
</dbReference>
<organism evidence="10">
    <name type="scientific">Davidia involucrata</name>
    <name type="common">Dove tree</name>
    <dbReference type="NCBI Taxonomy" id="16924"/>
    <lineage>
        <taxon>Eukaryota</taxon>
        <taxon>Viridiplantae</taxon>
        <taxon>Streptophyta</taxon>
        <taxon>Embryophyta</taxon>
        <taxon>Tracheophyta</taxon>
        <taxon>Spermatophyta</taxon>
        <taxon>Magnoliopsida</taxon>
        <taxon>eudicotyledons</taxon>
        <taxon>Gunneridae</taxon>
        <taxon>Pentapetalae</taxon>
        <taxon>asterids</taxon>
        <taxon>Cornales</taxon>
        <taxon>Nyssaceae</taxon>
        <taxon>Davidia</taxon>
    </lineage>
</organism>
<proteinExistence type="predicted"/>
<dbReference type="GO" id="GO:0048268">
    <property type="term" value="P:clathrin coat assembly"/>
    <property type="evidence" value="ECO:0007669"/>
    <property type="project" value="InterPro"/>
</dbReference>
<dbReference type="GO" id="GO:0006900">
    <property type="term" value="P:vesicle budding from membrane"/>
    <property type="evidence" value="ECO:0007669"/>
    <property type="project" value="TreeGrafter"/>
</dbReference>
<feature type="domain" description="ENTH" evidence="9">
    <location>
        <begin position="25"/>
        <end position="156"/>
    </location>
</feature>